<dbReference type="InterPro" id="IPR007741">
    <property type="entry name" value="Ribosomal_mL43/mS25/NADH_DH"/>
</dbReference>
<comment type="function">
    <text evidence="1">Accessory subunit of the mitochondrial membrane respiratory chain NADH dehydrogenase (Complex I), that is believed not to be involved in catalysis. Complex I functions in the transfer of electrons from NADH to the respiratory chain. The immediate electron acceptor for the enzyme is believed to be ubiquinone.</text>
</comment>
<evidence type="ECO:0000256" key="11">
    <source>
        <dbReference type="ARBA" id="ARBA00031441"/>
    </source>
</evidence>
<evidence type="ECO:0000256" key="7">
    <source>
        <dbReference type="ARBA" id="ARBA00022792"/>
    </source>
</evidence>
<keyword evidence="8" id="KW-0249">Electron transport</keyword>
<evidence type="ECO:0000256" key="9">
    <source>
        <dbReference type="ARBA" id="ARBA00023128"/>
    </source>
</evidence>
<dbReference type="FunCoup" id="H2YYY3">
    <property type="interactions" value="8"/>
</dbReference>
<keyword evidence="9" id="KW-0496">Mitochondrion</keyword>
<keyword evidence="10" id="KW-0472">Membrane</keyword>
<dbReference type="STRING" id="51511.ENSCSAVP00000010544"/>
<keyword evidence="5" id="KW-0813">Transport</keyword>
<dbReference type="InterPro" id="IPR016464">
    <property type="entry name" value="NADH_Ub_cplx-1_asu_su-2"/>
</dbReference>
<protein>
    <recommendedName>
        <fullName evidence="4">NADH dehydrogenase [ubiquinone] 1 alpha subcomplex subunit 2</fullName>
    </recommendedName>
    <alternativeName>
        <fullName evidence="11">Complex I-B8</fullName>
    </alternativeName>
    <alternativeName>
        <fullName evidence="12">NADH-ubiquinone oxidoreductase B8 subunit</fullName>
    </alternativeName>
</protein>
<dbReference type="OMA" id="FIEQQYV"/>
<name>H2YYY3_CIOSA</name>
<keyword evidence="16" id="KW-1185">Reference proteome</keyword>
<evidence type="ECO:0000256" key="13">
    <source>
        <dbReference type="PIRSR" id="PIRSR005822-1"/>
    </source>
</evidence>
<feature type="domain" description="Ribosomal protein/NADH dehydrogenase" evidence="14">
    <location>
        <begin position="22"/>
        <end position="94"/>
    </location>
</feature>
<evidence type="ECO:0000256" key="8">
    <source>
        <dbReference type="ARBA" id="ARBA00022982"/>
    </source>
</evidence>
<sequence>MAAKQLVNLSKNLRELRLHLCQKSPSSQGARDFVENHYVSVKSSNPNFPILIRECSQVEPKIYARYGKGVEKSVTVSNKSADEVISIIQQLKSS</sequence>
<accession>H2YYY3</accession>
<dbReference type="HOGENOM" id="CLU_110897_1_1_1"/>
<evidence type="ECO:0000256" key="4">
    <source>
        <dbReference type="ARBA" id="ARBA00016394"/>
    </source>
</evidence>
<keyword evidence="6" id="KW-0679">Respiratory chain</keyword>
<reference evidence="16" key="1">
    <citation type="submission" date="2003-08" db="EMBL/GenBank/DDBJ databases">
        <authorList>
            <person name="Birren B."/>
            <person name="Nusbaum C."/>
            <person name="Abebe A."/>
            <person name="Abouelleil A."/>
            <person name="Adekoya E."/>
            <person name="Ait-zahra M."/>
            <person name="Allen N."/>
            <person name="Allen T."/>
            <person name="An P."/>
            <person name="Anderson M."/>
            <person name="Anderson S."/>
            <person name="Arachchi H."/>
            <person name="Armbruster J."/>
            <person name="Bachantsang P."/>
            <person name="Baldwin J."/>
            <person name="Barry A."/>
            <person name="Bayul T."/>
            <person name="Blitshsteyn B."/>
            <person name="Bloom T."/>
            <person name="Blye J."/>
            <person name="Boguslavskiy L."/>
            <person name="Borowsky M."/>
            <person name="Boukhgalter B."/>
            <person name="Brunache A."/>
            <person name="Butler J."/>
            <person name="Calixte N."/>
            <person name="Calvo S."/>
            <person name="Camarata J."/>
            <person name="Campo K."/>
            <person name="Chang J."/>
            <person name="Cheshatsang Y."/>
            <person name="Citroen M."/>
            <person name="Collymore A."/>
            <person name="Considine T."/>
            <person name="Cook A."/>
            <person name="Cooke P."/>
            <person name="Corum B."/>
            <person name="Cuomo C."/>
            <person name="David R."/>
            <person name="Dawoe T."/>
            <person name="Degray S."/>
            <person name="Dodge S."/>
            <person name="Dooley K."/>
            <person name="Dorje P."/>
            <person name="Dorjee K."/>
            <person name="Dorris L."/>
            <person name="Duffey N."/>
            <person name="Dupes A."/>
            <person name="Elkins T."/>
            <person name="Engels R."/>
            <person name="Erickson J."/>
            <person name="Farina A."/>
            <person name="Faro S."/>
            <person name="Ferreira P."/>
            <person name="Fischer H."/>
            <person name="Fitzgerald M."/>
            <person name="Foley K."/>
            <person name="Gage D."/>
            <person name="Galagan J."/>
            <person name="Gearin G."/>
            <person name="Gnerre S."/>
            <person name="Gnirke A."/>
            <person name="Goyette A."/>
            <person name="Graham J."/>
            <person name="Grandbois E."/>
            <person name="Gyaltsen K."/>
            <person name="Hafez N."/>
            <person name="Hagopian D."/>
            <person name="Hagos B."/>
            <person name="Hall J."/>
            <person name="Hatcher B."/>
            <person name="Heller A."/>
            <person name="Higgins H."/>
            <person name="Honan T."/>
            <person name="Horn A."/>
            <person name="Houde N."/>
            <person name="Hughes L."/>
            <person name="Hulme W."/>
            <person name="Husby E."/>
            <person name="Iliev I."/>
            <person name="Jaffe D."/>
            <person name="Jones C."/>
            <person name="Kamal M."/>
            <person name="Kamat A."/>
            <person name="Kamvysselis M."/>
            <person name="Karlsson E."/>
            <person name="Kells C."/>
            <person name="Kieu A."/>
            <person name="Kisner P."/>
            <person name="Kodira C."/>
            <person name="Kulbokas E."/>
            <person name="Labutti K."/>
            <person name="Lama D."/>
            <person name="Landers T."/>
            <person name="Leger J."/>
            <person name="Levine S."/>
            <person name="Lewis D."/>
            <person name="Lewis T."/>
            <person name="Lindblad-toh K."/>
            <person name="Liu X."/>
            <person name="Lokyitsang T."/>
            <person name="Lokyitsang Y."/>
            <person name="Lucien O."/>
            <person name="Lui A."/>
            <person name="Ma L.J."/>
            <person name="Mabbitt R."/>
            <person name="Macdonald J."/>
            <person name="Maclean C."/>
            <person name="Major J."/>
            <person name="Manning J."/>
            <person name="Marabella R."/>
            <person name="Maru K."/>
            <person name="Matthews C."/>
            <person name="Mauceli E."/>
            <person name="Mccarthy M."/>
            <person name="Mcdonough S."/>
            <person name="Mcghee T."/>
            <person name="Meldrim J."/>
            <person name="Meneus L."/>
            <person name="Mesirov J."/>
            <person name="Mihalev A."/>
            <person name="Mihova T."/>
            <person name="Mikkelsen T."/>
            <person name="Mlenga V."/>
            <person name="Moru K."/>
            <person name="Mozes J."/>
            <person name="Mulrain L."/>
            <person name="Munson G."/>
            <person name="Naylor J."/>
            <person name="Newes C."/>
            <person name="Nguyen C."/>
            <person name="Nguyen N."/>
            <person name="Nguyen T."/>
            <person name="Nicol R."/>
            <person name="Nielsen C."/>
            <person name="Nizzari M."/>
            <person name="Norbu C."/>
            <person name="Norbu N."/>
            <person name="O'donnell P."/>
            <person name="Okoawo O."/>
            <person name="O'leary S."/>
            <person name="Omotosho B."/>
            <person name="O'neill K."/>
            <person name="Osman S."/>
            <person name="Parker S."/>
            <person name="Perrin D."/>
            <person name="Phunkhang P."/>
            <person name="Piqani B."/>
            <person name="Purcell S."/>
            <person name="Rachupka T."/>
            <person name="Ramasamy U."/>
            <person name="Rameau R."/>
            <person name="Ray V."/>
            <person name="Raymond C."/>
            <person name="Retta R."/>
            <person name="Richardson S."/>
            <person name="Rise C."/>
            <person name="Rodriguez J."/>
            <person name="Rogers J."/>
            <person name="Rogov P."/>
            <person name="Rutman M."/>
            <person name="Schupbach R."/>
            <person name="Seaman C."/>
            <person name="Settipalli S."/>
            <person name="Sharpe T."/>
            <person name="Sheridan J."/>
            <person name="Sherpa N."/>
            <person name="Shi J."/>
            <person name="Smirnov S."/>
            <person name="Smith C."/>
            <person name="Sougnez C."/>
            <person name="Spencer B."/>
            <person name="Stalker J."/>
            <person name="Stange-thomann N."/>
            <person name="Stavropoulos S."/>
            <person name="Stetson K."/>
            <person name="Stone C."/>
            <person name="Stone S."/>
            <person name="Stubbs M."/>
            <person name="Talamas J."/>
            <person name="Tchuinga P."/>
            <person name="Tenzing P."/>
            <person name="Tesfaye S."/>
            <person name="Theodore J."/>
            <person name="Thoulutsang Y."/>
            <person name="Topham K."/>
            <person name="Towey S."/>
            <person name="Tsamla T."/>
            <person name="Tsomo N."/>
            <person name="Vallee D."/>
            <person name="Vassiliev H."/>
            <person name="Venkataraman V."/>
            <person name="Vinson J."/>
            <person name="Vo A."/>
            <person name="Wade C."/>
            <person name="Wang S."/>
            <person name="Wangchuk T."/>
            <person name="Wangdi T."/>
            <person name="Whittaker C."/>
            <person name="Wilkinson J."/>
            <person name="Wu Y."/>
            <person name="Wyman D."/>
            <person name="Yadav S."/>
            <person name="Yang S."/>
            <person name="Yang X."/>
            <person name="Yeager S."/>
            <person name="Yee E."/>
            <person name="Young G."/>
            <person name="Zainoun J."/>
            <person name="Zembeck L."/>
            <person name="Zimmer A."/>
            <person name="Zody M."/>
            <person name="Lander E."/>
        </authorList>
    </citation>
    <scope>NUCLEOTIDE SEQUENCE [LARGE SCALE GENOMIC DNA]</scope>
</reference>
<evidence type="ECO:0000256" key="5">
    <source>
        <dbReference type="ARBA" id="ARBA00022448"/>
    </source>
</evidence>
<evidence type="ECO:0000256" key="12">
    <source>
        <dbReference type="ARBA" id="ARBA00032513"/>
    </source>
</evidence>
<evidence type="ECO:0000256" key="10">
    <source>
        <dbReference type="ARBA" id="ARBA00023136"/>
    </source>
</evidence>
<dbReference type="PIRSF" id="PIRSF005822">
    <property type="entry name" value="NDUA2"/>
    <property type="match status" value="1"/>
</dbReference>
<dbReference type="GO" id="GO:0005743">
    <property type="term" value="C:mitochondrial inner membrane"/>
    <property type="evidence" value="ECO:0007669"/>
    <property type="project" value="UniProtKB-SubCell"/>
</dbReference>
<dbReference type="SMART" id="SM00916">
    <property type="entry name" value="L51_S25_CI-B8"/>
    <property type="match status" value="1"/>
</dbReference>
<reference evidence="15" key="3">
    <citation type="submission" date="2025-09" db="UniProtKB">
        <authorList>
            <consortium name="Ensembl"/>
        </authorList>
    </citation>
    <scope>IDENTIFICATION</scope>
</reference>
<evidence type="ECO:0000313" key="16">
    <source>
        <dbReference type="Proteomes" id="UP000007875"/>
    </source>
</evidence>
<keyword evidence="13" id="KW-1015">Disulfide bond</keyword>
<proteinExistence type="inferred from homology"/>
<organism evidence="15 16">
    <name type="scientific">Ciona savignyi</name>
    <name type="common">Pacific transparent sea squirt</name>
    <dbReference type="NCBI Taxonomy" id="51511"/>
    <lineage>
        <taxon>Eukaryota</taxon>
        <taxon>Metazoa</taxon>
        <taxon>Chordata</taxon>
        <taxon>Tunicata</taxon>
        <taxon>Ascidiacea</taxon>
        <taxon>Phlebobranchia</taxon>
        <taxon>Cionidae</taxon>
        <taxon>Ciona</taxon>
    </lineage>
</organism>
<evidence type="ECO:0000256" key="2">
    <source>
        <dbReference type="ARBA" id="ARBA00004443"/>
    </source>
</evidence>
<dbReference type="Gene3D" id="3.40.30.10">
    <property type="entry name" value="Glutaredoxin"/>
    <property type="match status" value="1"/>
</dbReference>
<evidence type="ECO:0000259" key="14">
    <source>
        <dbReference type="SMART" id="SM00916"/>
    </source>
</evidence>
<evidence type="ECO:0000256" key="3">
    <source>
        <dbReference type="ARBA" id="ARBA00008939"/>
    </source>
</evidence>
<evidence type="ECO:0000256" key="1">
    <source>
        <dbReference type="ARBA" id="ARBA00003195"/>
    </source>
</evidence>
<evidence type="ECO:0000256" key="6">
    <source>
        <dbReference type="ARBA" id="ARBA00022660"/>
    </source>
</evidence>
<comment type="similarity">
    <text evidence="3">Belongs to the complex I NDUFA2 subunit family.</text>
</comment>
<comment type="subcellular location">
    <subcellularLocation>
        <location evidence="2">Mitochondrion inner membrane</location>
        <topology evidence="2">Peripheral membrane protein</topology>
        <orientation evidence="2">Matrix side</orientation>
    </subcellularLocation>
</comment>
<dbReference type="Pfam" id="PF05047">
    <property type="entry name" value="L51_S25_CI-B8"/>
    <property type="match status" value="1"/>
</dbReference>
<dbReference type="eggNOG" id="KOG3446">
    <property type="taxonomic scope" value="Eukaryota"/>
</dbReference>
<dbReference type="PANTHER" id="PTHR12878:SF0">
    <property type="entry name" value="NADH DEHYDROGENASE [UBIQUINONE] 1 ALPHA SUBCOMPLEX SUBUNIT 2"/>
    <property type="match status" value="1"/>
</dbReference>
<feature type="disulfide bond" description="Redox-active" evidence="13">
    <location>
        <begin position="21"/>
        <end position="55"/>
    </location>
</feature>
<reference evidence="15" key="2">
    <citation type="submission" date="2025-08" db="UniProtKB">
        <authorList>
            <consortium name="Ensembl"/>
        </authorList>
    </citation>
    <scope>IDENTIFICATION</scope>
</reference>
<keyword evidence="7" id="KW-0999">Mitochondrion inner membrane</keyword>
<dbReference type="Ensembl" id="ENSCSAVT00000010671.1">
    <property type="protein sequence ID" value="ENSCSAVP00000010544.1"/>
    <property type="gene ID" value="ENSCSAVG00000006200.1"/>
</dbReference>
<evidence type="ECO:0000313" key="15">
    <source>
        <dbReference type="Ensembl" id="ENSCSAVP00000010544.1"/>
    </source>
</evidence>
<dbReference type="SUPFAM" id="SSF52833">
    <property type="entry name" value="Thioredoxin-like"/>
    <property type="match status" value="1"/>
</dbReference>
<dbReference type="InterPro" id="IPR036249">
    <property type="entry name" value="Thioredoxin-like_sf"/>
</dbReference>
<dbReference type="InParanoid" id="H2YYY3"/>
<dbReference type="Proteomes" id="UP000007875">
    <property type="component" value="Unassembled WGS sequence"/>
</dbReference>
<dbReference type="GeneTree" id="ENSGT00390000006178"/>
<dbReference type="AlphaFoldDB" id="H2YYY3"/>
<dbReference type="PANTHER" id="PTHR12878">
    <property type="entry name" value="NADH-UBIQUINONE OXIDOREDUCTASE B8 SUBUNIT"/>
    <property type="match status" value="1"/>
</dbReference>